<dbReference type="CDD" id="cd02440">
    <property type="entry name" value="AdoMet_MTases"/>
    <property type="match status" value="1"/>
</dbReference>
<keyword evidence="2" id="KW-0489">Methyltransferase</keyword>
<dbReference type="InterPro" id="IPR013217">
    <property type="entry name" value="Methyltransf_12"/>
</dbReference>
<dbReference type="GO" id="GO:0008168">
    <property type="term" value="F:methyltransferase activity"/>
    <property type="evidence" value="ECO:0007669"/>
    <property type="project" value="UniProtKB-KW"/>
</dbReference>
<protein>
    <submittedName>
        <fullName evidence="2">Methyltransferase</fullName>
    </submittedName>
</protein>
<keyword evidence="2" id="KW-0808">Transferase</keyword>
<sequence>MAHYLEINRANWDERTAIHVDSPDYDLARLCTDPGAISDVVRFDRSRLGNITGVRALHLQCHIGTDTLSLHRLGADVTGLDLSPAAIAAARALAAETGAPIDYVVSDVYGAPEALTGATPFDLVYTGVGALNWLPDIERWAGAVTSLLRPGGRLHLREGHPVLWSIDDNRQDGLLVVDHPYFQTEEPTVWDEATTYAAPAEGSDARIGASVTHEWNHGIGEIVTALLDRGMRVDALEEHDCVPWRALGEQMEPHPDHPGEFRLADRPERLAASYTLRATKE</sequence>
<name>A0ABZ2MG05_9MICO</name>
<evidence type="ECO:0000259" key="1">
    <source>
        <dbReference type="Pfam" id="PF08242"/>
    </source>
</evidence>
<dbReference type="EMBL" id="CP144913">
    <property type="protein sequence ID" value="WXB75952.1"/>
    <property type="molecule type" value="Genomic_DNA"/>
</dbReference>
<reference evidence="2 3" key="1">
    <citation type="submission" date="2024-02" db="EMBL/GenBank/DDBJ databases">
        <title>Janibacter sp. nov., isolated from gut of marine sandworm.</title>
        <authorList>
            <person name="Kim B."/>
            <person name="Jun M.O."/>
            <person name="Shin N.-R."/>
        </authorList>
    </citation>
    <scope>NUCLEOTIDE SEQUENCE [LARGE SCALE GENOMIC DNA]</scope>
    <source>
        <strain evidence="2 3">A1S7</strain>
    </source>
</reference>
<dbReference type="PANTHER" id="PTHR43464">
    <property type="entry name" value="METHYLTRANSFERASE"/>
    <property type="match status" value="1"/>
</dbReference>
<evidence type="ECO:0000313" key="3">
    <source>
        <dbReference type="Proteomes" id="UP001382727"/>
    </source>
</evidence>
<dbReference type="Gene3D" id="3.40.50.150">
    <property type="entry name" value="Vaccinia Virus protein VP39"/>
    <property type="match status" value="1"/>
</dbReference>
<dbReference type="RefSeq" id="WP_338748722.1">
    <property type="nucleotide sequence ID" value="NZ_CP144913.1"/>
</dbReference>
<accession>A0ABZ2MG05</accession>
<proteinExistence type="predicted"/>
<evidence type="ECO:0000313" key="2">
    <source>
        <dbReference type="EMBL" id="WXB75952.1"/>
    </source>
</evidence>
<gene>
    <name evidence="2" type="ORF">V1351_13535</name>
</gene>
<dbReference type="Proteomes" id="UP001382727">
    <property type="component" value="Chromosome"/>
</dbReference>
<dbReference type="SUPFAM" id="SSF53335">
    <property type="entry name" value="S-adenosyl-L-methionine-dependent methyltransferases"/>
    <property type="match status" value="1"/>
</dbReference>
<dbReference type="GO" id="GO:0032259">
    <property type="term" value="P:methylation"/>
    <property type="evidence" value="ECO:0007669"/>
    <property type="project" value="UniProtKB-KW"/>
</dbReference>
<organism evidence="2 3">
    <name type="scientific">Janibacter alittae</name>
    <dbReference type="NCBI Taxonomy" id="3115209"/>
    <lineage>
        <taxon>Bacteria</taxon>
        <taxon>Bacillati</taxon>
        <taxon>Actinomycetota</taxon>
        <taxon>Actinomycetes</taxon>
        <taxon>Micrococcales</taxon>
        <taxon>Intrasporangiaceae</taxon>
        <taxon>Janibacter</taxon>
    </lineage>
</organism>
<feature type="domain" description="Methyltransferase type 12" evidence="1">
    <location>
        <begin position="57"/>
        <end position="154"/>
    </location>
</feature>
<dbReference type="PANTHER" id="PTHR43464:SF82">
    <property type="entry name" value="METHYLTRANSFERASE DOMAIN-CONTAINING PROTEIN"/>
    <property type="match status" value="1"/>
</dbReference>
<keyword evidence="3" id="KW-1185">Reference proteome</keyword>
<dbReference type="InterPro" id="IPR029063">
    <property type="entry name" value="SAM-dependent_MTases_sf"/>
</dbReference>
<dbReference type="Pfam" id="PF08242">
    <property type="entry name" value="Methyltransf_12"/>
    <property type="match status" value="1"/>
</dbReference>